<evidence type="ECO:0000313" key="3">
    <source>
        <dbReference type="Proteomes" id="UP000494119"/>
    </source>
</evidence>
<evidence type="ECO:0000256" key="1">
    <source>
        <dbReference type="SAM" id="MobiDB-lite"/>
    </source>
</evidence>
<feature type="region of interest" description="Disordered" evidence="1">
    <location>
        <begin position="22"/>
        <end position="41"/>
    </location>
</feature>
<organism evidence="2 3">
    <name type="scientific">Paraburkholderia caffeinitolerans</name>
    <dbReference type="NCBI Taxonomy" id="1723730"/>
    <lineage>
        <taxon>Bacteria</taxon>
        <taxon>Pseudomonadati</taxon>
        <taxon>Pseudomonadota</taxon>
        <taxon>Betaproteobacteria</taxon>
        <taxon>Burkholderiales</taxon>
        <taxon>Burkholderiaceae</taxon>
        <taxon>Paraburkholderia</taxon>
    </lineage>
</organism>
<evidence type="ECO:0000313" key="2">
    <source>
        <dbReference type="EMBL" id="CAB3801717.1"/>
    </source>
</evidence>
<reference evidence="2 3" key="1">
    <citation type="submission" date="2020-04" db="EMBL/GenBank/DDBJ databases">
        <authorList>
            <person name="De Canck E."/>
        </authorList>
    </citation>
    <scope>NUCLEOTIDE SEQUENCE [LARGE SCALE GENOMIC DNA]</scope>
    <source>
        <strain evidence="2 3">LMG 28688</strain>
    </source>
</reference>
<name>A0A6J5GMJ2_9BURK</name>
<sequence>MPVFSMRQAPSLRWMARTAEPCGARAPRPEDAAALNPAQHPREIGLRAPRCGIDLPDGYALRLEARTHATPHSHAGCPLEASVLRQWCVLNLQGDCPEQAQPTPPAYLQKHV</sequence>
<accession>A0A6J5GMJ2</accession>
<dbReference type="EMBL" id="CADIKL010000035">
    <property type="protein sequence ID" value="CAB3801717.1"/>
    <property type="molecule type" value="Genomic_DNA"/>
</dbReference>
<gene>
    <name evidence="2" type="ORF">LMG28688_05422</name>
</gene>
<dbReference type="AlphaFoldDB" id="A0A6J5GMJ2"/>
<protein>
    <submittedName>
        <fullName evidence="2">Uncharacterized protein</fullName>
    </submittedName>
</protein>
<proteinExistence type="predicted"/>
<keyword evidence="3" id="KW-1185">Reference proteome</keyword>
<dbReference type="Proteomes" id="UP000494119">
    <property type="component" value="Unassembled WGS sequence"/>
</dbReference>